<dbReference type="EMBL" id="PPEK01000012">
    <property type="protein sequence ID" value="PNV67174.1"/>
    <property type="molecule type" value="Genomic_DNA"/>
</dbReference>
<dbReference type="Proteomes" id="UP000236197">
    <property type="component" value="Unassembled WGS sequence"/>
</dbReference>
<organism evidence="1 2">
    <name type="scientific">Enteroscipio rubneri</name>
    <dbReference type="NCBI Taxonomy" id="2070686"/>
    <lineage>
        <taxon>Bacteria</taxon>
        <taxon>Bacillati</taxon>
        <taxon>Actinomycetota</taxon>
        <taxon>Coriobacteriia</taxon>
        <taxon>Eggerthellales</taxon>
        <taxon>Eggerthellaceae</taxon>
        <taxon>Enteroscipio</taxon>
    </lineage>
</organism>
<evidence type="ECO:0000313" key="2">
    <source>
        <dbReference type="Proteomes" id="UP000236197"/>
    </source>
</evidence>
<gene>
    <name evidence="1" type="ORF">C2L71_09575</name>
</gene>
<name>A0A2K2UA63_9ACTN</name>
<dbReference type="RefSeq" id="WP_103265540.1">
    <property type="nucleotide sequence ID" value="NZ_CABMLE010000012.1"/>
</dbReference>
<evidence type="ECO:0000313" key="1">
    <source>
        <dbReference type="EMBL" id="PNV67174.1"/>
    </source>
</evidence>
<sequence>MNIRITYPGGRIDVFDTGAYATSAPFDSKNMLTDFEIGLGDIEEEGLWLVANYYAAKPEFRKGAAGIPVARRSRGWRFLLSTAEEAKELCDVTVDGEMVIARVAGDVCNMREFESAALMRIGASNDGVLERIRKLHAFMVIETGEENPAIPGVTKTAVEYALAAMKKQPEKGDARVVSEDWGDMDEADW</sequence>
<comment type="caution">
    <text evidence="1">The sequence shown here is derived from an EMBL/GenBank/DDBJ whole genome shotgun (WGS) entry which is preliminary data.</text>
</comment>
<dbReference type="OrthoDB" id="3190658at2"/>
<reference evidence="2" key="1">
    <citation type="submission" date="2018-01" db="EMBL/GenBank/DDBJ databases">
        <title>Rubneribacter badeniensis gen. nov., sp. nov., and Colonibacter rubneri, gen. nov., sp. nov., WGS of new members of the Eggerthellaceae.</title>
        <authorList>
            <person name="Danylec N."/>
            <person name="Stoll D.A."/>
            <person name="Doetsch A."/>
            <person name="Kulling S.E."/>
            <person name="Huch M."/>
        </authorList>
    </citation>
    <scope>NUCLEOTIDE SEQUENCE [LARGE SCALE GENOMIC DNA]</scope>
    <source>
        <strain evidence="2">ResAG-96</strain>
    </source>
</reference>
<accession>A0A2K2UA63</accession>
<keyword evidence="2" id="KW-1185">Reference proteome</keyword>
<protein>
    <submittedName>
        <fullName evidence="1">Uncharacterized protein</fullName>
    </submittedName>
</protein>
<dbReference type="AlphaFoldDB" id="A0A2K2UA63"/>
<proteinExistence type="predicted"/>